<gene>
    <name evidence="5" type="ordered locus">Cyast_2320</name>
</gene>
<dbReference type="Pfam" id="PF01872">
    <property type="entry name" value="RibD_C"/>
    <property type="match status" value="1"/>
</dbReference>
<evidence type="ECO:0000256" key="1">
    <source>
        <dbReference type="ARBA" id="ARBA00005104"/>
    </source>
</evidence>
<dbReference type="AlphaFoldDB" id="K9YQ95"/>
<keyword evidence="6" id="KW-1185">Reference proteome</keyword>
<dbReference type="PANTHER" id="PTHR38011">
    <property type="entry name" value="DIHYDROFOLATE REDUCTASE FAMILY PROTEIN (AFU_ORTHOLOGUE AFUA_8G06820)"/>
    <property type="match status" value="1"/>
</dbReference>
<dbReference type="InterPro" id="IPR002734">
    <property type="entry name" value="RibDG_C"/>
</dbReference>
<reference evidence="6" key="1">
    <citation type="journal article" date="2013" name="Proc. Natl. Acad. Sci. U.S.A.">
        <title>Improving the coverage of the cyanobacterial phylum using diversity-driven genome sequencing.</title>
        <authorList>
            <person name="Shih P.M."/>
            <person name="Wu D."/>
            <person name="Latifi A."/>
            <person name="Axen S.D."/>
            <person name="Fewer D.P."/>
            <person name="Talla E."/>
            <person name="Calteau A."/>
            <person name="Cai F."/>
            <person name="Tandeau de Marsac N."/>
            <person name="Rippka R."/>
            <person name="Herdman M."/>
            <person name="Sivonen K."/>
            <person name="Coursin T."/>
            <person name="Laurent T."/>
            <person name="Goodwin L."/>
            <person name="Nolan M."/>
            <person name="Davenport K.W."/>
            <person name="Han C.S."/>
            <person name="Rubin E.M."/>
            <person name="Eisen J.A."/>
            <person name="Woyke T."/>
            <person name="Gugger M."/>
            <person name="Kerfeld C.A."/>
        </authorList>
    </citation>
    <scope>NUCLEOTIDE SEQUENCE [LARGE SCALE GENOMIC DNA]</scope>
    <source>
        <strain evidence="6">ATCC 29140 / PCC 7202</strain>
    </source>
</reference>
<dbReference type="EMBL" id="CP003940">
    <property type="protein sequence ID" value="AFZ48268.1"/>
    <property type="molecule type" value="Genomic_DNA"/>
</dbReference>
<evidence type="ECO:0000259" key="4">
    <source>
        <dbReference type="Pfam" id="PF01872"/>
    </source>
</evidence>
<dbReference type="PANTHER" id="PTHR38011:SF7">
    <property type="entry name" value="2,5-DIAMINO-6-RIBOSYLAMINO-4(3H)-PYRIMIDINONE 5'-PHOSPHATE REDUCTASE"/>
    <property type="match status" value="1"/>
</dbReference>
<dbReference type="Gene3D" id="3.40.430.10">
    <property type="entry name" value="Dihydrofolate Reductase, subunit A"/>
    <property type="match status" value="1"/>
</dbReference>
<dbReference type="HOGENOM" id="CLU_036590_4_1_3"/>
<sequence length="232" mass="25981">MANLPHITAILAMSADGKISTESAKPARFSSPQDLAHLEEQISLCDAIIFGANTLRAYGTTLTIKQPHLLAQRQERQQNPQPINIVCSASGNLETHYSFFEQPVKRILLTTQKGKENWNININRNDKKILFNDYLIIENKNKKIDWQPVFKHLKSININRVAVLGGGELIASILEKKLIDDLWLTVCPVILGGNQAPSPVGGNSFPQSIPLHLKRVKQVGEELFLNYQIIKN</sequence>
<dbReference type="Proteomes" id="UP000010483">
    <property type="component" value="Chromosome"/>
</dbReference>
<protein>
    <submittedName>
        <fullName evidence="5">Bifunctional deaminase-reductase domain protein</fullName>
    </submittedName>
</protein>
<proteinExistence type="predicted"/>
<dbReference type="SUPFAM" id="SSF53597">
    <property type="entry name" value="Dihydrofolate reductase-like"/>
    <property type="match status" value="1"/>
</dbReference>
<dbReference type="InterPro" id="IPR050765">
    <property type="entry name" value="Riboflavin_Biosynth_HTPR"/>
</dbReference>
<dbReference type="GO" id="GO:0009231">
    <property type="term" value="P:riboflavin biosynthetic process"/>
    <property type="evidence" value="ECO:0007669"/>
    <property type="project" value="InterPro"/>
</dbReference>
<dbReference type="PATRIC" id="fig|292563.3.peg.2426"/>
<dbReference type="STRING" id="292563.Cyast_2320"/>
<keyword evidence="3" id="KW-0560">Oxidoreductase</keyword>
<evidence type="ECO:0000313" key="5">
    <source>
        <dbReference type="EMBL" id="AFZ48268.1"/>
    </source>
</evidence>
<evidence type="ECO:0000256" key="2">
    <source>
        <dbReference type="ARBA" id="ARBA00022857"/>
    </source>
</evidence>
<evidence type="ECO:0000313" key="6">
    <source>
        <dbReference type="Proteomes" id="UP000010483"/>
    </source>
</evidence>
<dbReference type="InterPro" id="IPR024072">
    <property type="entry name" value="DHFR-like_dom_sf"/>
</dbReference>
<dbReference type="BioCyc" id="CSTA292563:G1353-2324-MONOMER"/>
<dbReference type="eggNOG" id="COG1985">
    <property type="taxonomic scope" value="Bacteria"/>
</dbReference>
<comment type="pathway">
    <text evidence="1">Cofactor biosynthesis; riboflavin biosynthesis.</text>
</comment>
<feature type="domain" description="Bacterial bifunctional deaminase-reductase C-terminal" evidence="4">
    <location>
        <begin position="5"/>
        <end position="223"/>
    </location>
</feature>
<accession>K9YQ95</accession>
<keyword evidence="2" id="KW-0521">NADP</keyword>
<evidence type="ECO:0000256" key="3">
    <source>
        <dbReference type="ARBA" id="ARBA00023002"/>
    </source>
</evidence>
<organism evidence="5 6">
    <name type="scientific">Cyanobacterium stanieri (strain ATCC 29140 / PCC 7202)</name>
    <dbReference type="NCBI Taxonomy" id="292563"/>
    <lineage>
        <taxon>Bacteria</taxon>
        <taxon>Bacillati</taxon>
        <taxon>Cyanobacteriota</taxon>
        <taxon>Cyanophyceae</taxon>
        <taxon>Oscillatoriophycideae</taxon>
        <taxon>Chroococcales</taxon>
        <taxon>Geminocystaceae</taxon>
        <taxon>Cyanobacterium</taxon>
    </lineage>
</organism>
<name>K9YQ95_CYASC</name>
<dbReference type="GO" id="GO:0008703">
    <property type="term" value="F:5-amino-6-(5-phosphoribosylamino)uracil reductase activity"/>
    <property type="evidence" value="ECO:0007669"/>
    <property type="project" value="InterPro"/>
</dbReference>
<dbReference type="KEGG" id="csn:Cyast_2320"/>